<dbReference type="EMBL" id="JAULJE010000030">
    <property type="protein sequence ID" value="KAK1327431.1"/>
    <property type="molecule type" value="Genomic_DNA"/>
</dbReference>
<evidence type="ECO:0000259" key="9">
    <source>
        <dbReference type="PROSITE" id="PS50157"/>
    </source>
</evidence>
<dbReference type="AlphaFoldDB" id="A0AA40HA25"/>
<keyword evidence="7" id="KW-0539">Nucleus</keyword>
<feature type="domain" description="C2H2-type" evidence="9">
    <location>
        <begin position="286"/>
        <end position="317"/>
    </location>
</feature>
<feature type="domain" description="C2H2-type" evidence="9">
    <location>
        <begin position="1"/>
        <end position="27"/>
    </location>
</feature>
<dbReference type="PANTHER" id="PTHR14003:SF23">
    <property type="entry name" value="ZINC FINGER PROTEIN 143"/>
    <property type="match status" value="1"/>
</dbReference>
<evidence type="ECO:0000313" key="11">
    <source>
        <dbReference type="Proteomes" id="UP001177744"/>
    </source>
</evidence>
<keyword evidence="5 8" id="KW-0863">Zinc-finger</keyword>
<keyword evidence="3" id="KW-0479">Metal-binding</keyword>
<dbReference type="Pfam" id="PF00096">
    <property type="entry name" value="zf-C2H2"/>
    <property type="match status" value="4"/>
</dbReference>
<comment type="similarity">
    <text evidence="2">Belongs to the krueppel C2H2-type zinc-finger protein family.</text>
</comment>
<evidence type="ECO:0000256" key="3">
    <source>
        <dbReference type="ARBA" id="ARBA00022723"/>
    </source>
</evidence>
<dbReference type="GO" id="GO:0000978">
    <property type="term" value="F:RNA polymerase II cis-regulatory region sequence-specific DNA binding"/>
    <property type="evidence" value="ECO:0007669"/>
    <property type="project" value="TreeGrafter"/>
</dbReference>
<dbReference type="FunFam" id="3.30.160.60:FF:000295">
    <property type="entry name" value="zinc finger protein 19"/>
    <property type="match status" value="1"/>
</dbReference>
<dbReference type="SUPFAM" id="SSF57667">
    <property type="entry name" value="beta-beta-alpha zinc fingers"/>
    <property type="match status" value="4"/>
</dbReference>
<dbReference type="FunFam" id="3.30.160.60:FF:001498">
    <property type="entry name" value="Zinc finger protein 404"/>
    <property type="match status" value="1"/>
</dbReference>
<dbReference type="PANTHER" id="PTHR14003">
    <property type="entry name" value="TRANSCRIPTIONAL REPRESSOR PROTEIN YY"/>
    <property type="match status" value="1"/>
</dbReference>
<evidence type="ECO:0000313" key="10">
    <source>
        <dbReference type="EMBL" id="KAK1327431.1"/>
    </source>
</evidence>
<evidence type="ECO:0000256" key="5">
    <source>
        <dbReference type="ARBA" id="ARBA00022771"/>
    </source>
</evidence>
<gene>
    <name evidence="10" type="ORF">QTO34_014145</name>
</gene>
<protein>
    <recommendedName>
        <fullName evidence="9">C2H2-type domain-containing protein</fullName>
    </recommendedName>
</protein>
<dbReference type="FunFam" id="3.30.160.60:FF:000249">
    <property type="entry name" value="Zinc finger protein 154"/>
    <property type="match status" value="1"/>
</dbReference>
<comment type="caution">
    <text evidence="10">The sequence shown here is derived from an EMBL/GenBank/DDBJ whole genome shotgun (WGS) entry which is preliminary data.</text>
</comment>
<evidence type="ECO:0000256" key="2">
    <source>
        <dbReference type="ARBA" id="ARBA00006991"/>
    </source>
</evidence>
<dbReference type="GO" id="GO:0000981">
    <property type="term" value="F:DNA-binding transcription factor activity, RNA polymerase II-specific"/>
    <property type="evidence" value="ECO:0007669"/>
    <property type="project" value="TreeGrafter"/>
</dbReference>
<accession>A0AA40HA25</accession>
<evidence type="ECO:0000256" key="4">
    <source>
        <dbReference type="ARBA" id="ARBA00022737"/>
    </source>
</evidence>
<reference evidence="10" key="1">
    <citation type="submission" date="2023-06" db="EMBL/GenBank/DDBJ databases">
        <title>Reference genome for the Northern bat (Eptesicus nilssonii), a most northern bat species.</title>
        <authorList>
            <person name="Laine V.N."/>
            <person name="Pulliainen A.T."/>
            <person name="Lilley T.M."/>
        </authorList>
    </citation>
    <scope>NUCLEOTIDE SEQUENCE</scope>
    <source>
        <strain evidence="10">BLF_Eptnil</strain>
        <tissue evidence="10">Kidney</tissue>
    </source>
</reference>
<dbReference type="GO" id="GO:0031519">
    <property type="term" value="C:PcG protein complex"/>
    <property type="evidence" value="ECO:0007669"/>
    <property type="project" value="TreeGrafter"/>
</dbReference>
<dbReference type="GO" id="GO:0045892">
    <property type="term" value="P:negative regulation of DNA-templated transcription"/>
    <property type="evidence" value="ECO:0007669"/>
    <property type="project" value="UniProtKB-ARBA"/>
</dbReference>
<comment type="subcellular location">
    <subcellularLocation>
        <location evidence="1">Nucleus</location>
    </subcellularLocation>
</comment>
<dbReference type="PROSITE" id="PS50157">
    <property type="entry name" value="ZINC_FINGER_C2H2_2"/>
    <property type="match status" value="6"/>
</dbReference>
<feature type="domain" description="C2H2-type" evidence="9">
    <location>
        <begin position="56"/>
        <end position="83"/>
    </location>
</feature>
<dbReference type="FunFam" id="3.30.160.60:FF:002343">
    <property type="entry name" value="Zinc finger protein 33A"/>
    <property type="match status" value="1"/>
</dbReference>
<dbReference type="InterPro" id="IPR013087">
    <property type="entry name" value="Znf_C2H2_type"/>
</dbReference>
<evidence type="ECO:0000256" key="6">
    <source>
        <dbReference type="ARBA" id="ARBA00022833"/>
    </source>
</evidence>
<evidence type="ECO:0000256" key="8">
    <source>
        <dbReference type="PROSITE-ProRule" id="PRU00042"/>
    </source>
</evidence>
<name>A0AA40HA25_CNENI</name>
<keyword evidence="4" id="KW-0677">Repeat</keyword>
<dbReference type="GO" id="GO:0000785">
    <property type="term" value="C:chromatin"/>
    <property type="evidence" value="ECO:0007669"/>
    <property type="project" value="TreeGrafter"/>
</dbReference>
<dbReference type="PROSITE" id="PS00028">
    <property type="entry name" value="ZINC_FINGER_C2H2_1"/>
    <property type="match status" value="2"/>
</dbReference>
<dbReference type="Gene3D" id="3.30.160.60">
    <property type="entry name" value="Classic Zinc Finger"/>
    <property type="match status" value="6"/>
</dbReference>
<feature type="domain" description="C2H2-type" evidence="9">
    <location>
        <begin position="28"/>
        <end position="55"/>
    </location>
</feature>
<evidence type="ECO:0000256" key="7">
    <source>
        <dbReference type="ARBA" id="ARBA00023242"/>
    </source>
</evidence>
<feature type="domain" description="C2H2-type" evidence="9">
    <location>
        <begin position="318"/>
        <end position="345"/>
    </location>
</feature>
<dbReference type="SMART" id="SM00355">
    <property type="entry name" value="ZnF_C2H2"/>
    <property type="match status" value="5"/>
</dbReference>
<dbReference type="InterPro" id="IPR004875">
    <property type="entry name" value="DDE_SF_endonuclease_dom"/>
</dbReference>
<dbReference type="Pfam" id="PF03184">
    <property type="entry name" value="DDE_1"/>
    <property type="match status" value="1"/>
</dbReference>
<keyword evidence="6" id="KW-0862">Zinc</keyword>
<dbReference type="GO" id="GO:0005667">
    <property type="term" value="C:transcription regulator complex"/>
    <property type="evidence" value="ECO:0007669"/>
    <property type="project" value="TreeGrafter"/>
</dbReference>
<organism evidence="10 11">
    <name type="scientific">Cnephaeus nilssonii</name>
    <name type="common">Northern bat</name>
    <name type="synonym">Eptesicus nilssonii</name>
    <dbReference type="NCBI Taxonomy" id="3371016"/>
    <lineage>
        <taxon>Eukaryota</taxon>
        <taxon>Metazoa</taxon>
        <taxon>Chordata</taxon>
        <taxon>Craniata</taxon>
        <taxon>Vertebrata</taxon>
        <taxon>Euteleostomi</taxon>
        <taxon>Mammalia</taxon>
        <taxon>Eutheria</taxon>
        <taxon>Laurasiatheria</taxon>
        <taxon>Chiroptera</taxon>
        <taxon>Yangochiroptera</taxon>
        <taxon>Vespertilionidae</taxon>
        <taxon>Cnephaeus</taxon>
    </lineage>
</organism>
<dbReference type="Proteomes" id="UP001177744">
    <property type="component" value="Unassembled WGS sequence"/>
</dbReference>
<proteinExistence type="inferred from homology"/>
<feature type="domain" description="C2H2-type" evidence="9">
    <location>
        <begin position="84"/>
        <end position="111"/>
    </location>
</feature>
<dbReference type="GO" id="GO:0008270">
    <property type="term" value="F:zinc ion binding"/>
    <property type="evidence" value="ECO:0007669"/>
    <property type="project" value="UniProtKB-KW"/>
</dbReference>
<evidence type="ECO:0000256" key="1">
    <source>
        <dbReference type="ARBA" id="ARBA00004123"/>
    </source>
</evidence>
<sequence>MSSECGKTFSERGTLDKHQRVHTGEKPYECSECGKSFSERSALIKHQRVHTGEKPYQYTECGKSFSQKSNLIIHLKFQRGEKPYECTECGKSFFQKSSLIKHLRVHTGEKNELCEPVFSVAAPRTGGEPGQLTGSHWELTGLTSVYTTEFTLEKSHMIVVTVGSISGKGLPSQNTTKFTLEKSHMSVMNVVSISVDGLTSLDTTEFILEKSHKCAGNGLFFSLSIRTLKGVYEILSMNDVLQSQQYHHSTPESSHWENLRSVYVGKVLPTIITSLSTGEFTLEKSHEHNDCGKSFTHRFTLIQHHRVHKRVHSGTKPYKCSERGKSFTSNNHLLIQKTVHIGERLYACTDYGKFLIFIDTCGVNTRILPMGQGVIASFKAYYLRRTFAMAFRATEKDKELTLNDFWKSYNVLAAVKNISDSWDEVKQTNLNAVWKKLCPQFVNDFHGFEDSMEVVIKNVFELSKQLDLEVEAEDITELLAFHGEELSVEDLTQLKQQFIEDEDTPTPVSRRFTSKELAGAFAMIEDALARFEAQDSNSDRYTRAARGVMNSLRCYKEIWEDKKKTHLTQDLQHLLEVLPLRTHLTQDLQHLLETHLTQYHMHLLQVLHLRTHITQDLEHLLQFLPLRTHLTQYHMHLLQVLHLRTHLTQYHMHLLQFLPLRTHLTQYHMHLLQVLPLRTHLTQYHMHLLHVLPLKPPPRSSLVVPYTLSLFAVELGACPLVHQAFQKPLAQLRLLKGLVPEQTGTQLPHF</sequence>
<keyword evidence="11" id="KW-1185">Reference proteome</keyword>
<dbReference type="InterPro" id="IPR036236">
    <property type="entry name" value="Znf_C2H2_sf"/>
</dbReference>